<evidence type="ECO:0000256" key="1">
    <source>
        <dbReference type="ARBA" id="ARBA00010587"/>
    </source>
</evidence>
<keyword evidence="2" id="KW-0561">Oxygen transport</keyword>
<dbReference type="InterPro" id="IPR050669">
    <property type="entry name" value="Hemerythrin"/>
</dbReference>
<dbReference type="Gene3D" id="1.20.120.50">
    <property type="entry name" value="Hemerythrin-like"/>
    <property type="match status" value="1"/>
</dbReference>
<dbReference type="NCBIfam" id="NF033749">
    <property type="entry name" value="bact_hemeryth"/>
    <property type="match status" value="1"/>
</dbReference>
<feature type="domain" description="Hemerythrin-like" evidence="5">
    <location>
        <begin position="13"/>
        <end position="127"/>
    </location>
</feature>
<dbReference type="GO" id="GO:0005344">
    <property type="term" value="F:oxygen carrier activity"/>
    <property type="evidence" value="ECO:0007669"/>
    <property type="project" value="UniProtKB-KW"/>
</dbReference>
<dbReference type="PANTHER" id="PTHR37164:SF1">
    <property type="entry name" value="BACTERIOHEMERYTHRIN"/>
    <property type="match status" value="1"/>
</dbReference>
<name>A0A4S1CNE8_9BACT</name>
<dbReference type="GO" id="GO:0046872">
    <property type="term" value="F:metal ion binding"/>
    <property type="evidence" value="ECO:0007669"/>
    <property type="project" value="UniProtKB-KW"/>
</dbReference>
<dbReference type="Proteomes" id="UP000306416">
    <property type="component" value="Unassembled WGS sequence"/>
</dbReference>
<dbReference type="PROSITE" id="PS00550">
    <property type="entry name" value="HEMERYTHRINS"/>
    <property type="match status" value="1"/>
</dbReference>
<evidence type="ECO:0000259" key="5">
    <source>
        <dbReference type="Pfam" id="PF01814"/>
    </source>
</evidence>
<dbReference type="CDD" id="cd12107">
    <property type="entry name" value="Hemerythrin"/>
    <property type="match status" value="1"/>
</dbReference>
<evidence type="ECO:0000256" key="2">
    <source>
        <dbReference type="ARBA" id="ARBA00022621"/>
    </source>
</evidence>
<keyword evidence="4" id="KW-0408">Iron</keyword>
<sequence length="135" mass="15770">MTLVEWDEALILGVQRIDADHEKLVEILNRCYNALMQHDHTHELHDIVVELLDYTQYHFGTEEAMMHEVRYPAAKAHTAAHRTFIKSIHNFRDRFEAGESFVAIDVLVFLKDWLVAHIQNTDRSLAQYVTEVAQL</sequence>
<evidence type="ECO:0000256" key="3">
    <source>
        <dbReference type="ARBA" id="ARBA00022723"/>
    </source>
</evidence>
<gene>
    <name evidence="6" type="ORF">E4633_05150</name>
</gene>
<dbReference type="Pfam" id="PF01814">
    <property type="entry name" value="Hemerythrin"/>
    <property type="match status" value="1"/>
</dbReference>
<comment type="caution">
    <text evidence="6">The sequence shown here is derived from an EMBL/GenBank/DDBJ whole genome shotgun (WGS) entry which is preliminary data.</text>
</comment>
<dbReference type="PANTHER" id="PTHR37164">
    <property type="entry name" value="BACTERIOHEMERYTHRIN"/>
    <property type="match status" value="1"/>
</dbReference>
<dbReference type="NCBIfam" id="TIGR02481">
    <property type="entry name" value="hemeryth_dom"/>
    <property type="match status" value="1"/>
</dbReference>
<dbReference type="RefSeq" id="WP_135869172.1">
    <property type="nucleotide sequence ID" value="NZ_SRSC01000001.1"/>
</dbReference>
<keyword evidence="3" id="KW-0479">Metal-binding</keyword>
<dbReference type="EMBL" id="SRSC01000001">
    <property type="protein sequence ID" value="TGU74850.1"/>
    <property type="molecule type" value="Genomic_DNA"/>
</dbReference>
<proteinExistence type="inferred from homology"/>
<dbReference type="AlphaFoldDB" id="A0A4S1CNE8"/>
<dbReference type="InterPro" id="IPR035938">
    <property type="entry name" value="Hemerythrin-like_sf"/>
</dbReference>
<dbReference type="InterPro" id="IPR016131">
    <property type="entry name" value="Haemerythrin_Fe_BS"/>
</dbReference>
<keyword evidence="2" id="KW-0813">Transport</keyword>
<keyword evidence="7" id="KW-1185">Reference proteome</keyword>
<protein>
    <submittedName>
        <fullName evidence="6">Bacteriohemerythrin</fullName>
    </submittedName>
</protein>
<evidence type="ECO:0000256" key="4">
    <source>
        <dbReference type="ARBA" id="ARBA00023004"/>
    </source>
</evidence>
<organism evidence="6 7">
    <name type="scientific">Geomonas terrae</name>
    <dbReference type="NCBI Taxonomy" id="2562681"/>
    <lineage>
        <taxon>Bacteria</taxon>
        <taxon>Pseudomonadati</taxon>
        <taxon>Thermodesulfobacteriota</taxon>
        <taxon>Desulfuromonadia</taxon>
        <taxon>Geobacterales</taxon>
        <taxon>Geobacteraceae</taxon>
        <taxon>Geomonas</taxon>
    </lineage>
</organism>
<comment type="similarity">
    <text evidence="1">Belongs to the hemerythrin family.</text>
</comment>
<dbReference type="InterPro" id="IPR012312">
    <property type="entry name" value="Hemerythrin-like"/>
</dbReference>
<dbReference type="SUPFAM" id="SSF47188">
    <property type="entry name" value="Hemerythrin-like"/>
    <property type="match status" value="1"/>
</dbReference>
<evidence type="ECO:0000313" key="6">
    <source>
        <dbReference type="EMBL" id="TGU74850.1"/>
    </source>
</evidence>
<dbReference type="InterPro" id="IPR012827">
    <property type="entry name" value="Hemerythrin_metal-bd"/>
</dbReference>
<accession>A0A4S1CNE8</accession>
<reference evidence="6 7" key="1">
    <citation type="submission" date="2019-04" db="EMBL/GenBank/DDBJ databases">
        <title>Geobacter oryzae sp. nov., ferric-reducing bacteria isolated from paddy soil.</title>
        <authorList>
            <person name="Xu Z."/>
            <person name="Masuda Y."/>
            <person name="Itoh H."/>
            <person name="Senoo K."/>
        </authorList>
    </citation>
    <scope>NUCLEOTIDE SEQUENCE [LARGE SCALE GENOMIC DNA]</scope>
    <source>
        <strain evidence="6 7">Red111</strain>
    </source>
</reference>
<evidence type="ECO:0000313" key="7">
    <source>
        <dbReference type="Proteomes" id="UP000306416"/>
    </source>
</evidence>